<evidence type="ECO:0000313" key="5">
    <source>
        <dbReference type="EMBL" id="GJN87759.1"/>
    </source>
</evidence>
<feature type="compositionally biased region" description="Low complexity" evidence="3">
    <location>
        <begin position="288"/>
        <end position="300"/>
    </location>
</feature>
<comment type="caution">
    <text evidence="5">The sequence shown here is derived from an EMBL/GenBank/DDBJ whole genome shotgun (WGS) entry which is preliminary data.</text>
</comment>
<dbReference type="AlphaFoldDB" id="A0AAV5GBF2"/>
<dbReference type="PANTHER" id="PTHR12387">
    <property type="entry name" value="26S PROTEASOME NON-ATPASE REGULATORY SUBUNIT 8"/>
    <property type="match status" value="1"/>
</dbReference>
<accession>A0AAV5GBF2</accession>
<evidence type="ECO:0000259" key="4">
    <source>
        <dbReference type="PROSITE" id="PS50250"/>
    </source>
</evidence>
<evidence type="ECO:0000256" key="2">
    <source>
        <dbReference type="ARBA" id="ARBA00022942"/>
    </source>
</evidence>
<evidence type="ECO:0000313" key="6">
    <source>
        <dbReference type="Proteomes" id="UP001342314"/>
    </source>
</evidence>
<dbReference type="GO" id="GO:0043161">
    <property type="term" value="P:proteasome-mediated ubiquitin-dependent protein catabolic process"/>
    <property type="evidence" value="ECO:0007669"/>
    <property type="project" value="TreeGrafter"/>
</dbReference>
<dbReference type="InterPro" id="IPR006746">
    <property type="entry name" value="26S_Psome_Rpn12"/>
</dbReference>
<dbReference type="Pfam" id="PF10075">
    <property type="entry name" value="CSN8_PSD8_EIF3K"/>
    <property type="match status" value="1"/>
</dbReference>
<keyword evidence="6" id="KW-1185">Reference proteome</keyword>
<feature type="region of interest" description="Disordered" evidence="3">
    <location>
        <begin position="279"/>
        <end position="322"/>
    </location>
</feature>
<gene>
    <name evidence="5" type="ORF">Rhopal_000714-T1</name>
</gene>
<dbReference type="PANTHER" id="PTHR12387:SF0">
    <property type="entry name" value="26S PROTEASOME NON-ATPASE REGULATORY SUBUNIT 8"/>
    <property type="match status" value="1"/>
</dbReference>
<name>A0AAV5GBF2_9BASI</name>
<dbReference type="InterPro" id="IPR000717">
    <property type="entry name" value="PCI_dom"/>
</dbReference>
<dbReference type="InterPro" id="IPR033464">
    <property type="entry name" value="CSN8_PSD8_EIF3K"/>
</dbReference>
<evidence type="ECO:0000256" key="3">
    <source>
        <dbReference type="SAM" id="MobiDB-lite"/>
    </source>
</evidence>
<comment type="similarity">
    <text evidence="1">Belongs to the proteasome subunit S14 family.</text>
</comment>
<sequence length="346" mass="37506">MGNHEATHLYADLKHLWAQGTDTNHQRIRDTLAQLKASLCPSAALRSDPGTRSRGCRTLDRLAIKLSELGLLFPDASTLDKGALTTAREVLEIGALFSIRTDDIPSFERYLSLLSSYYHDLAASLPKSANEAPLVALSLLRLLSQNRIAEFHTALETLEGKDVLDSSEVAWVMQLERSLMEGSYSRVWSLCRPSPSSSSTTSSSSSPSSLPLAEFAHFTPTLLATVRAEIAACDERAYESLPLRDAKTLLFFDADDDVRRFAHERNWYLDPSTQLLHFPSSPLHPSRRASSSSSSAAAAAQGVPATLATGSGSGSGGGDELDARELDRSKVVVATLGYARELESIV</sequence>
<proteinExistence type="inferred from homology"/>
<reference evidence="5 6" key="1">
    <citation type="submission" date="2021-12" db="EMBL/GenBank/DDBJ databases">
        <title>High titer production of polyol ester of fatty acids by Rhodotorula paludigena BS15 towards product separation-free biomass refinery.</title>
        <authorList>
            <person name="Mano J."/>
            <person name="Ono H."/>
            <person name="Tanaka T."/>
            <person name="Naito K."/>
            <person name="Sushida H."/>
            <person name="Ike M."/>
            <person name="Tokuyasu K."/>
            <person name="Kitaoka M."/>
        </authorList>
    </citation>
    <scope>NUCLEOTIDE SEQUENCE [LARGE SCALE GENOMIC DNA]</scope>
    <source>
        <strain evidence="5 6">BS15</strain>
    </source>
</reference>
<evidence type="ECO:0000256" key="1">
    <source>
        <dbReference type="ARBA" id="ARBA00009627"/>
    </source>
</evidence>
<dbReference type="GO" id="GO:0005829">
    <property type="term" value="C:cytosol"/>
    <property type="evidence" value="ECO:0007669"/>
    <property type="project" value="TreeGrafter"/>
</dbReference>
<dbReference type="EMBL" id="BQKY01000002">
    <property type="protein sequence ID" value="GJN87759.1"/>
    <property type="molecule type" value="Genomic_DNA"/>
</dbReference>
<organism evidence="5 6">
    <name type="scientific">Rhodotorula paludigena</name>
    <dbReference type="NCBI Taxonomy" id="86838"/>
    <lineage>
        <taxon>Eukaryota</taxon>
        <taxon>Fungi</taxon>
        <taxon>Dikarya</taxon>
        <taxon>Basidiomycota</taxon>
        <taxon>Pucciniomycotina</taxon>
        <taxon>Microbotryomycetes</taxon>
        <taxon>Sporidiobolales</taxon>
        <taxon>Sporidiobolaceae</taxon>
        <taxon>Rhodotorula</taxon>
    </lineage>
</organism>
<dbReference type="Proteomes" id="UP001342314">
    <property type="component" value="Unassembled WGS sequence"/>
</dbReference>
<dbReference type="GO" id="GO:0008541">
    <property type="term" value="C:proteasome regulatory particle, lid subcomplex"/>
    <property type="evidence" value="ECO:0007669"/>
    <property type="project" value="TreeGrafter"/>
</dbReference>
<keyword evidence="2" id="KW-0647">Proteasome</keyword>
<feature type="domain" description="PCI" evidence="4">
    <location>
        <begin position="102"/>
        <end position="296"/>
    </location>
</feature>
<dbReference type="PROSITE" id="PS50250">
    <property type="entry name" value="PCI"/>
    <property type="match status" value="1"/>
</dbReference>
<protein>
    <recommendedName>
        <fullName evidence="4">PCI domain-containing protein</fullName>
    </recommendedName>
</protein>
<dbReference type="Gene3D" id="1.25.40.990">
    <property type="match status" value="1"/>
</dbReference>
<dbReference type="GO" id="GO:0005634">
    <property type="term" value="C:nucleus"/>
    <property type="evidence" value="ECO:0007669"/>
    <property type="project" value="TreeGrafter"/>
</dbReference>